<feature type="active site" description="Schiff-base intermediate with substrate; via pyruvic acid; for decarboxylase activity" evidence="13">
    <location>
        <position position="396"/>
    </location>
</feature>
<evidence type="ECO:0000256" key="3">
    <source>
        <dbReference type="ARBA" id="ARBA00022692"/>
    </source>
</evidence>
<reference evidence="15" key="1">
    <citation type="submission" date="2025-08" db="UniProtKB">
        <authorList>
            <consortium name="RefSeq"/>
        </authorList>
    </citation>
    <scope>IDENTIFICATION</scope>
    <source>
        <tissue evidence="15">Muscle</tissue>
    </source>
</reference>
<comment type="subunit">
    <text evidence="13">Heterodimer of a large membrane-associated beta subunit and a small pyruvoyl-containing alpha subunit.</text>
</comment>
<feature type="modified residue" description="Pyruvic acid (Ser); by autocatalysis" evidence="13">
    <location>
        <position position="396"/>
    </location>
</feature>
<feature type="active site" description="Charge relay system; for autoendoproteolytic cleavage activity" evidence="13">
    <location>
        <position position="396"/>
    </location>
</feature>
<comment type="pathway">
    <text evidence="1">Lipid metabolism.</text>
</comment>
<gene>
    <name evidence="15" type="primary">LOC106468687</name>
</gene>
<comment type="pathway">
    <text evidence="13">Phospholipid metabolism; phosphatidylethanolamine biosynthesis; phosphatidylethanolamine from CDP-diacylglycerol: step 2/2.</text>
</comment>
<keyword evidence="14" id="KW-1185">Reference proteome</keyword>
<comment type="similarity">
    <text evidence="13">Belongs to the phosphatidylserine decarboxylase family. PSD-B subfamily. Eukaryotic type I sub-subfamily.</text>
</comment>
<keyword evidence="13" id="KW-0496">Mitochondrion</keyword>
<comment type="subcellular location">
    <molecule>Phosphatidylserine decarboxylase alpha chain</molecule>
    <subcellularLocation>
        <location evidence="13">Mitochondrion inner membrane</location>
        <topology evidence="13">Peripheral membrane protein</topology>
        <orientation evidence="13">Intermembrane side</orientation>
    </subcellularLocation>
    <text evidence="13">Anchored to the mitochondrial inner membrane through its interaction with the integral membrane beta chain.</text>
</comment>
<keyword evidence="6 13" id="KW-0443">Lipid metabolism</keyword>
<evidence type="ECO:0000256" key="13">
    <source>
        <dbReference type="HAMAP-Rule" id="MF_03208"/>
    </source>
</evidence>
<comment type="function">
    <text evidence="12">Catalyzes the formation of phosphatidylethanolamine (PtdEtn) from phosphatidylserine (PtdSer). Plays a central role in phospholipid metabolism and in the interorganelle trafficking of phosphatidylserine. May be involved in lipid droplet biogenesis at the endoplasmic reticulum membrane.</text>
</comment>
<keyword evidence="2 13" id="KW-0444">Lipid biosynthesis</keyword>
<keyword evidence="9 13" id="KW-0456">Lyase</keyword>
<feature type="chain" id="PRO_5044938305" description="Phosphatidylserine decarboxylase alpha chain" evidence="13">
    <location>
        <begin position="396"/>
        <end position="431"/>
    </location>
</feature>
<dbReference type="InterPro" id="IPR033177">
    <property type="entry name" value="PSD-B"/>
</dbReference>
<dbReference type="EC" id="4.1.1.65" evidence="13"/>
<dbReference type="PANTHER" id="PTHR10067">
    <property type="entry name" value="PHOSPHATIDYLSERINE DECARBOXYLASE"/>
    <property type="match status" value="1"/>
</dbReference>
<evidence type="ECO:0000313" key="15">
    <source>
        <dbReference type="RefSeq" id="XP_022252761.1"/>
    </source>
</evidence>
<feature type="topological domain" description="Mitochondrial intermembrane" evidence="13">
    <location>
        <begin position="98"/>
        <end position="431"/>
    </location>
</feature>
<keyword evidence="8 13" id="KW-0594">Phospholipid biosynthesis</keyword>
<protein>
    <recommendedName>
        <fullName evidence="13">Phosphatidylserine decarboxylase proenzyme, mitochondrial</fullName>
        <ecNumber evidence="13">4.1.1.65</ecNumber>
    </recommendedName>
    <component>
        <recommendedName>
            <fullName evidence="13">Phosphatidylserine decarboxylase beta chain</fullName>
        </recommendedName>
    </component>
    <component>
        <recommendedName>
            <fullName evidence="13">Phosphatidylserine decarboxylase alpha chain</fullName>
        </recommendedName>
    </component>
</protein>
<evidence type="ECO:0000256" key="10">
    <source>
        <dbReference type="ARBA" id="ARBA00023264"/>
    </source>
</evidence>
<evidence type="ECO:0000256" key="11">
    <source>
        <dbReference type="ARBA" id="ARBA00023317"/>
    </source>
</evidence>
<evidence type="ECO:0000256" key="9">
    <source>
        <dbReference type="ARBA" id="ARBA00023239"/>
    </source>
</evidence>
<dbReference type="InterPro" id="IPR003817">
    <property type="entry name" value="PS_Dcarbxylase"/>
</dbReference>
<comment type="catalytic activity">
    <reaction evidence="13">
        <text>a 1,2-diacyl-sn-glycero-3-phospho-L-serine + H(+) = a 1,2-diacyl-sn-glycero-3-phosphoethanolamine + CO2</text>
        <dbReference type="Rhea" id="RHEA:20828"/>
        <dbReference type="ChEBI" id="CHEBI:15378"/>
        <dbReference type="ChEBI" id="CHEBI:16526"/>
        <dbReference type="ChEBI" id="CHEBI:57262"/>
        <dbReference type="ChEBI" id="CHEBI:64612"/>
        <dbReference type="EC" id="4.1.1.65"/>
    </reaction>
</comment>
<feature type="topological domain" description="Mitochondrial matrix" evidence="13">
    <location>
        <begin position="1"/>
        <end position="78"/>
    </location>
</feature>
<proteinExistence type="inferred from homology"/>
<evidence type="ECO:0000256" key="7">
    <source>
        <dbReference type="ARBA" id="ARBA00023136"/>
    </source>
</evidence>
<accession>A0ABM1TA55</accession>
<evidence type="ECO:0000256" key="4">
    <source>
        <dbReference type="ARBA" id="ARBA00022793"/>
    </source>
</evidence>
<evidence type="ECO:0000256" key="5">
    <source>
        <dbReference type="ARBA" id="ARBA00022989"/>
    </source>
</evidence>
<feature type="chain" id="PRO_5044938306" description="Phosphatidylserine decarboxylase beta chain" evidence="13">
    <location>
        <begin position="1"/>
        <end position="395"/>
    </location>
</feature>
<keyword evidence="5 13" id="KW-1133">Transmembrane helix</keyword>
<keyword evidence="13" id="KW-0865">Zymogen</keyword>
<feature type="active site" description="Charge relay system; for autoendoproteolytic cleavage activity" evidence="13">
    <location>
        <position position="204"/>
    </location>
</feature>
<keyword evidence="10 13" id="KW-1208">Phospholipid metabolism</keyword>
<evidence type="ECO:0000256" key="6">
    <source>
        <dbReference type="ARBA" id="ARBA00023098"/>
    </source>
</evidence>
<keyword evidence="13" id="KW-0999">Mitochondrion inner membrane</keyword>
<keyword evidence="4 13" id="KW-0210">Decarboxylase</keyword>
<organism evidence="14 15">
    <name type="scientific">Limulus polyphemus</name>
    <name type="common">Atlantic horseshoe crab</name>
    <dbReference type="NCBI Taxonomy" id="6850"/>
    <lineage>
        <taxon>Eukaryota</taxon>
        <taxon>Metazoa</taxon>
        <taxon>Ecdysozoa</taxon>
        <taxon>Arthropoda</taxon>
        <taxon>Chelicerata</taxon>
        <taxon>Merostomata</taxon>
        <taxon>Xiphosura</taxon>
        <taxon>Limulidae</taxon>
        <taxon>Limulus</taxon>
    </lineage>
</organism>
<dbReference type="NCBIfam" id="TIGR00163">
    <property type="entry name" value="PS_decarb"/>
    <property type="match status" value="1"/>
</dbReference>
<keyword evidence="7 13" id="KW-0472">Membrane</keyword>
<dbReference type="Proteomes" id="UP000694941">
    <property type="component" value="Unplaced"/>
</dbReference>
<evidence type="ECO:0000313" key="14">
    <source>
        <dbReference type="Proteomes" id="UP000694941"/>
    </source>
</evidence>
<dbReference type="PANTHER" id="PTHR10067:SF6">
    <property type="entry name" value="PHOSPHATIDYLSERINE DECARBOXYLASE PROENZYME, MITOCHONDRIAL"/>
    <property type="match status" value="1"/>
</dbReference>
<dbReference type="GeneID" id="106468687"/>
<evidence type="ECO:0000256" key="8">
    <source>
        <dbReference type="ARBA" id="ARBA00023209"/>
    </source>
</evidence>
<evidence type="ECO:0000256" key="12">
    <source>
        <dbReference type="ARBA" id="ARBA00045136"/>
    </source>
</evidence>
<dbReference type="Pfam" id="PF02666">
    <property type="entry name" value="PS_Dcarbxylase"/>
    <property type="match status" value="1"/>
</dbReference>
<keyword evidence="3 13" id="KW-0812">Transmembrane</keyword>
<dbReference type="HAMAP" id="MF_03208">
    <property type="entry name" value="PS_decarb_PSD_B_type1_euk"/>
    <property type="match status" value="1"/>
</dbReference>
<feature type="active site" description="Charge relay system; for autoendoproteolytic cleavage activity" evidence="13">
    <location>
        <position position="285"/>
    </location>
</feature>
<dbReference type="RefSeq" id="XP_022252761.1">
    <property type="nucleotide sequence ID" value="XM_022397053.1"/>
</dbReference>
<evidence type="ECO:0000256" key="2">
    <source>
        <dbReference type="ARBA" id="ARBA00022516"/>
    </source>
</evidence>
<comment type="subcellular location">
    <molecule>Phosphatidylserine decarboxylase beta chain</molecule>
    <subcellularLocation>
        <location evidence="13">Mitochondrion inner membrane</location>
        <topology evidence="13">Single-pass membrane protein</topology>
        <orientation evidence="13">Intermembrane side</orientation>
    </subcellularLocation>
</comment>
<comment type="cofactor">
    <cofactor evidence="13">
        <name>pyruvate</name>
        <dbReference type="ChEBI" id="CHEBI:15361"/>
    </cofactor>
    <text evidence="13">Binds 1 pyruvoyl group covalently per subunit.</text>
</comment>
<evidence type="ECO:0000256" key="1">
    <source>
        <dbReference type="ARBA" id="ARBA00005189"/>
    </source>
</evidence>
<sequence length="431" mass="49363">MDGGMLWYHFPCRGVQSFPGKLCASRWFTPNHRLLNREVFQVSNTCGFKHAGTSSDVREPSGRWQRFEKNPLIRYFRRLKWVSIPLSLGFAYLAYQQFWHVYKREKSKVTSGTQLATDFEVTLIKMLPLRTSSRLWGWINNIKLPLPLRSPVINWFANTYNCNIEEALVDDVTQYQNLGEFFRRSLKPGVRPICEGKCVVSPADGTVLNFGKVQNGRVEQVKGITYSLPGFLGPNFGKSSIKKVESEMAPDDDKTYQKLLLRSNEETDLYHCIIYLSPGDYHRFHSPADWSVSYRRHFPGELLSVRPGFVNWIAGLFNINERVVYTGTWCHGFFSMVAVGATNVGSIRVYFDRELVTNERIWKKDGSKDHSFESSNNISGIQLKKGDEFGEFNLGSTIVLIFEGPKDLNFAIRAGQKVKYGEPLMLVEDKS</sequence>
<name>A0ABM1TA55_LIMPO</name>
<dbReference type="InterPro" id="IPR033661">
    <property type="entry name" value="PSD_type1_euk"/>
</dbReference>
<comment type="PTM">
    <text evidence="13">Is synthesized initially as an inactive proenzyme. Formation of the active enzyme involves a self-maturation process in which the active site pyruvoyl group is generated from an internal serine residue via an autocatalytic post-translational modification. Two non-identical subunits are generated from the proenzyme in this reaction, and the pyruvate is formed at the N-terminus of the alpha chain, which is derived from the carboxyl end of the proenzyme. The autoendoproteolytic cleavage occurs by a canonical serine protease mechanism, in which the side chain hydroxyl group of the serine supplies its oxygen atom to form the C-terminus of the beta chain, while the remainder of the serine residue undergoes an oxidative deamination to produce ammonia and the pyruvoyl prosthetic group on the alpha chain. During this reaction, the Ser that is part of the protease active site of the proenzyme becomes the pyruvoyl prosthetic group, which constitutes an essential element of the active site of the mature decarboxylase.</text>
</comment>
<keyword evidence="11 13" id="KW-0670">Pyruvate</keyword>
<feature type="site" description="Cleavage (non-hydrolytic); by autocatalysis" evidence="13">
    <location>
        <begin position="395"/>
        <end position="396"/>
    </location>
</feature>